<feature type="signal peptide" evidence="7">
    <location>
        <begin position="1"/>
        <end position="22"/>
    </location>
</feature>
<feature type="region of interest" description="Disordered" evidence="5">
    <location>
        <begin position="87"/>
        <end position="128"/>
    </location>
</feature>
<feature type="compositionally biased region" description="Basic and acidic residues" evidence="5">
    <location>
        <begin position="218"/>
        <end position="227"/>
    </location>
</feature>
<dbReference type="EMBL" id="JAKJXO020000005">
    <property type="protein sequence ID" value="KAL1605240.1"/>
    <property type="molecule type" value="Genomic_DNA"/>
</dbReference>
<proteinExistence type="predicted"/>
<dbReference type="PANTHER" id="PTHR15549">
    <property type="entry name" value="PAIRED IMMUNOGLOBULIN-LIKE TYPE 2 RECEPTOR"/>
    <property type="match status" value="1"/>
</dbReference>
<name>A0ABR3RLC3_9PLEO</name>
<organism evidence="8 9">
    <name type="scientific">Paraconiothyrium brasiliense</name>
    <dbReference type="NCBI Taxonomy" id="300254"/>
    <lineage>
        <taxon>Eukaryota</taxon>
        <taxon>Fungi</taxon>
        <taxon>Dikarya</taxon>
        <taxon>Ascomycota</taxon>
        <taxon>Pezizomycotina</taxon>
        <taxon>Dothideomycetes</taxon>
        <taxon>Pleosporomycetidae</taxon>
        <taxon>Pleosporales</taxon>
        <taxon>Massarineae</taxon>
        <taxon>Didymosphaeriaceae</taxon>
        <taxon>Paraconiothyrium</taxon>
    </lineage>
</organism>
<evidence type="ECO:0000256" key="3">
    <source>
        <dbReference type="ARBA" id="ARBA00022989"/>
    </source>
</evidence>
<feature type="chain" id="PRO_5047286490" evidence="7">
    <location>
        <begin position="23"/>
        <end position="227"/>
    </location>
</feature>
<sequence>MRRTSTLLHGLLLGVWAGLGHADCYAHDGVLAKNSAYYTEDFEMVSYFATHGGTLLVDCGKNMYCCGAGESDNACCNDDNDHFFVDPETGEVKHPSKATDSSSSSSTAPPSSTPTNTDAPKEDESKGISAGAGAGIGIGAAAGVAIIAGLAWWLLKRRKQQNVYEAPAEQQHANGAFPNGAYANEPKHNDYYAHTGAQPAQAATELPPQELDGMMQRSEMHGESSRV</sequence>
<evidence type="ECO:0000256" key="4">
    <source>
        <dbReference type="ARBA" id="ARBA00023136"/>
    </source>
</evidence>
<dbReference type="InterPro" id="IPR051694">
    <property type="entry name" value="Immunoregulatory_rcpt-like"/>
</dbReference>
<reference evidence="8 9" key="1">
    <citation type="submission" date="2024-02" db="EMBL/GenBank/DDBJ databases">
        <title>De novo assembly and annotation of 12 fungi associated with fruit tree decline syndrome in Ontario, Canada.</title>
        <authorList>
            <person name="Sulman M."/>
            <person name="Ellouze W."/>
            <person name="Ilyukhin E."/>
        </authorList>
    </citation>
    <scope>NUCLEOTIDE SEQUENCE [LARGE SCALE GENOMIC DNA]</scope>
    <source>
        <strain evidence="8 9">M42-189</strain>
    </source>
</reference>
<evidence type="ECO:0000256" key="2">
    <source>
        <dbReference type="ARBA" id="ARBA00022692"/>
    </source>
</evidence>
<comment type="caution">
    <text evidence="8">The sequence shown here is derived from an EMBL/GenBank/DDBJ whole genome shotgun (WGS) entry which is preliminary data.</text>
</comment>
<evidence type="ECO:0000256" key="1">
    <source>
        <dbReference type="ARBA" id="ARBA00004167"/>
    </source>
</evidence>
<keyword evidence="7" id="KW-0732">Signal</keyword>
<evidence type="ECO:0000256" key="6">
    <source>
        <dbReference type="SAM" id="Phobius"/>
    </source>
</evidence>
<evidence type="ECO:0000313" key="8">
    <source>
        <dbReference type="EMBL" id="KAL1605240.1"/>
    </source>
</evidence>
<feature type="region of interest" description="Disordered" evidence="5">
    <location>
        <begin position="166"/>
        <end position="227"/>
    </location>
</feature>
<accession>A0ABR3RLC3</accession>
<evidence type="ECO:0000256" key="5">
    <source>
        <dbReference type="SAM" id="MobiDB-lite"/>
    </source>
</evidence>
<dbReference type="Proteomes" id="UP001521785">
    <property type="component" value="Unassembled WGS sequence"/>
</dbReference>
<feature type="compositionally biased region" description="Low complexity" evidence="5">
    <location>
        <begin position="98"/>
        <end position="118"/>
    </location>
</feature>
<dbReference type="PANTHER" id="PTHR15549:SF27">
    <property type="entry name" value="CHITIN-BINDING TYPE-1 DOMAIN-CONTAINING PROTEIN"/>
    <property type="match status" value="1"/>
</dbReference>
<evidence type="ECO:0000313" key="9">
    <source>
        <dbReference type="Proteomes" id="UP001521785"/>
    </source>
</evidence>
<evidence type="ECO:0000256" key="7">
    <source>
        <dbReference type="SAM" id="SignalP"/>
    </source>
</evidence>
<feature type="transmembrane region" description="Helical" evidence="6">
    <location>
        <begin position="130"/>
        <end position="155"/>
    </location>
</feature>
<gene>
    <name evidence="8" type="ORF">SLS60_004784</name>
</gene>
<keyword evidence="2 6" id="KW-0812">Transmembrane</keyword>
<comment type="subcellular location">
    <subcellularLocation>
        <location evidence="1">Membrane</location>
        <topology evidence="1">Single-pass membrane protein</topology>
    </subcellularLocation>
</comment>
<keyword evidence="9" id="KW-1185">Reference proteome</keyword>
<keyword evidence="3 6" id="KW-1133">Transmembrane helix</keyword>
<keyword evidence="4 6" id="KW-0472">Membrane</keyword>
<protein>
    <submittedName>
        <fullName evidence="8">Uncharacterized protein</fullName>
    </submittedName>
</protein>